<protein>
    <submittedName>
        <fullName evidence="2">Helix-turn-helix domain protein</fullName>
    </submittedName>
</protein>
<dbReference type="SUPFAM" id="SSF46955">
    <property type="entry name" value="Putative DNA-binding domain"/>
    <property type="match status" value="1"/>
</dbReference>
<dbReference type="Pfam" id="PF12728">
    <property type="entry name" value="HTH_17"/>
    <property type="match status" value="1"/>
</dbReference>
<dbReference type="EMBL" id="CP013236">
    <property type="protein sequence ID" value="AMP16526.1"/>
    <property type="molecule type" value="Genomic_DNA"/>
</dbReference>
<dbReference type="InterPro" id="IPR041657">
    <property type="entry name" value="HTH_17"/>
</dbReference>
<feature type="domain" description="Helix-turn-helix" evidence="1">
    <location>
        <begin position="52"/>
        <end position="99"/>
    </location>
</feature>
<sequence>MTQTAETLFKSLQQMPSQEREKFFSLIARRAFSNGDNLSHAELFGHLQDSEFTADEAAEYLGVSIATFRRYCKQGKVAVSSIVGTSHLYPLATLRELKRALHIVK</sequence>
<keyword evidence="3" id="KW-1185">Reference proteome</keyword>
<proteinExistence type="predicted"/>
<name>A0ABM5ZBH6_9BURK</name>
<gene>
    <name evidence="2" type="ORF">CPter291_4299</name>
</gene>
<evidence type="ECO:0000313" key="3">
    <source>
        <dbReference type="Proteomes" id="UP000074914"/>
    </source>
</evidence>
<accession>A0ABM5ZBH6</accession>
<dbReference type="InterPro" id="IPR009061">
    <property type="entry name" value="DNA-bd_dom_put_sf"/>
</dbReference>
<reference evidence="2 3" key="1">
    <citation type="submission" date="2015-11" db="EMBL/GenBank/DDBJ databases">
        <title>Exploring the genomic traits of fungus-feeding bacterial genus Collimonas.</title>
        <authorList>
            <person name="Song C."/>
            <person name="Schmidt R."/>
            <person name="de Jager V."/>
            <person name="Krzyzanowska D."/>
            <person name="Jongedijk E."/>
            <person name="Cankar K."/>
            <person name="Beekwilder J."/>
            <person name="van Veen A."/>
            <person name="de Boer W."/>
            <person name="van Veen J.A."/>
            <person name="Garbeva P."/>
        </authorList>
    </citation>
    <scope>NUCLEOTIDE SEQUENCE [LARGE SCALE GENOMIC DNA]</scope>
    <source>
        <strain evidence="2 3">Ter291</strain>
    </source>
</reference>
<evidence type="ECO:0000259" key="1">
    <source>
        <dbReference type="Pfam" id="PF12728"/>
    </source>
</evidence>
<dbReference type="Proteomes" id="UP000074914">
    <property type="component" value="Chromosome"/>
</dbReference>
<organism evidence="2 3">
    <name type="scientific">Collimonas pratensis</name>
    <dbReference type="NCBI Taxonomy" id="279113"/>
    <lineage>
        <taxon>Bacteria</taxon>
        <taxon>Pseudomonadati</taxon>
        <taxon>Pseudomonadota</taxon>
        <taxon>Betaproteobacteria</taxon>
        <taxon>Burkholderiales</taxon>
        <taxon>Oxalobacteraceae</taxon>
        <taxon>Collimonas</taxon>
    </lineage>
</organism>
<dbReference type="RefSeq" id="WP_062118537.1">
    <property type="nucleotide sequence ID" value="NZ_CP013236.1"/>
</dbReference>
<evidence type="ECO:0000313" key="2">
    <source>
        <dbReference type="EMBL" id="AMP16526.1"/>
    </source>
</evidence>